<dbReference type="EMBL" id="JAAXOX010000003">
    <property type="protein sequence ID" value="NKY22518.1"/>
    <property type="molecule type" value="Genomic_DNA"/>
</dbReference>
<dbReference type="RefSeq" id="WP_168629644.1">
    <property type="nucleotide sequence ID" value="NZ_JAAXOX010000003.1"/>
</dbReference>
<keyword evidence="3" id="KW-1185">Reference proteome</keyword>
<protein>
    <recommendedName>
        <fullName evidence="4">Hemagglutinin</fullName>
    </recommendedName>
</protein>
<sequence length="796" mass="82893">MSRLLRRSAAAFGALTMAVAMLVSAPTDHAVAADLGQFDPGMIISDSIFYDAGSMSAADIQAFLDTKGANCSPASGNTCLKDYRQATTTRSADSYCKAYAGSGSESAAQIIAKVATACGINPQVLLVTLQKEQGLVTATAGKSAAVYQKALGFGCPDTAACDTQYFGFGNQVYLAARQFQLYAANPSRYSHRAGMTNNVLYHPSAACGSSAVYIQNQATASLYNYTPYQPNKAALAAGYGTGDSCSSYGNRNFWNYFTDWFGSTNQRAPIGSLDQVSAVSAGTVRVRGWAFDPDTADSIRVHVYVDGRATQALTANTSRPDVGAAYGRGSAHGFDATIGMAAGSHQVCVYAIDANGGTNPLLGCSTVAVVNQTPIGSLDAVTATGPGTVQVRGWALDPDTRDPIRVHVYVDGKSVQALTADGVRNDVDRAYGKGPNHGFSTTVSVASGTHEVCTYAIDSNGGGNPRFGCKTVTVNNKTPIGSLDAVTATGPSSIRVRGWALDPDTRDPIRVHVYVDGKSVQALTADGVRNDVDRAHGMGPNHGFDATITVAAGTHEVCTYAIDSNGGGNPRFGCKTVTVVNQTPRGALDSVTGGMEQFTVSGWALDPDTRDPIRVHVYVDGKSVQALTADGVRNDVDRAYGMGPNHGYSAVIAATRGQHEVCVYAIDSSGGGNPRIGCKTVTVNGTAFGALDPLSASSAGIQVRGWAIDPDTTGAIRVHIWVDGAWQAEVRANVSRPDVDNEHHMGPLHGYDTVLARPVNQASGGWSSGSHQVCTYAIDSTGGTNPLIGCASVTVP</sequence>
<reference evidence="2 3" key="1">
    <citation type="submission" date="2020-04" db="EMBL/GenBank/DDBJ databases">
        <title>MicrobeNet Type strains.</title>
        <authorList>
            <person name="Nicholson A.C."/>
        </authorList>
    </citation>
    <scope>NUCLEOTIDE SEQUENCE [LARGE SCALE GENOMIC DNA]</scope>
    <source>
        <strain evidence="2 3">ATCC BAA-788</strain>
    </source>
</reference>
<accession>A0A7X6KUQ4</accession>
<comment type="caution">
    <text evidence="2">The sequence shown here is derived from an EMBL/GenBank/DDBJ whole genome shotgun (WGS) entry which is preliminary data.</text>
</comment>
<evidence type="ECO:0000313" key="3">
    <source>
        <dbReference type="Proteomes" id="UP000581206"/>
    </source>
</evidence>
<keyword evidence="1" id="KW-0732">Signal</keyword>
<evidence type="ECO:0008006" key="4">
    <source>
        <dbReference type="Google" id="ProtNLM"/>
    </source>
</evidence>
<feature type="signal peptide" evidence="1">
    <location>
        <begin position="1"/>
        <end position="32"/>
    </location>
</feature>
<organism evidence="2 3">
    <name type="scientific">Cellulomonas denverensis</name>
    <dbReference type="NCBI Taxonomy" id="264297"/>
    <lineage>
        <taxon>Bacteria</taxon>
        <taxon>Bacillati</taxon>
        <taxon>Actinomycetota</taxon>
        <taxon>Actinomycetes</taxon>
        <taxon>Micrococcales</taxon>
        <taxon>Cellulomonadaceae</taxon>
        <taxon>Cellulomonas</taxon>
    </lineage>
</organism>
<dbReference type="Gene3D" id="2.60.40.650">
    <property type="match status" value="1"/>
</dbReference>
<gene>
    <name evidence="2" type="ORF">HGA03_07530</name>
</gene>
<proteinExistence type="predicted"/>
<name>A0A7X6KUQ4_9CELL</name>
<evidence type="ECO:0000313" key="2">
    <source>
        <dbReference type="EMBL" id="NKY22518.1"/>
    </source>
</evidence>
<evidence type="ECO:0000256" key="1">
    <source>
        <dbReference type="SAM" id="SignalP"/>
    </source>
</evidence>
<dbReference type="AlphaFoldDB" id="A0A7X6KUQ4"/>
<feature type="chain" id="PRO_5030618437" description="Hemagglutinin" evidence="1">
    <location>
        <begin position="33"/>
        <end position="796"/>
    </location>
</feature>
<dbReference type="Proteomes" id="UP000581206">
    <property type="component" value="Unassembled WGS sequence"/>
</dbReference>